<evidence type="ECO:0000256" key="1">
    <source>
        <dbReference type="SAM" id="MobiDB-lite"/>
    </source>
</evidence>
<evidence type="ECO:0000313" key="3">
    <source>
        <dbReference type="Proteomes" id="UP000647017"/>
    </source>
</evidence>
<organism evidence="2 3">
    <name type="scientific">Micromonospora andamanensis</name>
    <dbReference type="NCBI Taxonomy" id="1287068"/>
    <lineage>
        <taxon>Bacteria</taxon>
        <taxon>Bacillati</taxon>
        <taxon>Actinomycetota</taxon>
        <taxon>Actinomycetes</taxon>
        <taxon>Micromonosporales</taxon>
        <taxon>Micromonosporaceae</taxon>
        <taxon>Micromonospora</taxon>
    </lineage>
</organism>
<gene>
    <name evidence="2" type="ORF">Van01_16360</name>
</gene>
<accession>A0ABQ4HS24</accession>
<dbReference type="Proteomes" id="UP000647017">
    <property type="component" value="Unassembled WGS sequence"/>
</dbReference>
<dbReference type="EMBL" id="BOOZ01000006">
    <property type="protein sequence ID" value="GIJ08422.1"/>
    <property type="molecule type" value="Genomic_DNA"/>
</dbReference>
<dbReference type="RefSeq" id="WP_204003021.1">
    <property type="nucleotide sequence ID" value="NZ_BOOZ01000006.1"/>
</dbReference>
<comment type="caution">
    <text evidence="2">The sequence shown here is derived from an EMBL/GenBank/DDBJ whole genome shotgun (WGS) entry which is preliminary data.</text>
</comment>
<keyword evidence="3" id="KW-1185">Reference proteome</keyword>
<proteinExistence type="predicted"/>
<protein>
    <submittedName>
        <fullName evidence="2">Uncharacterized protein</fullName>
    </submittedName>
</protein>
<name>A0ABQ4HS24_9ACTN</name>
<reference evidence="2 3" key="1">
    <citation type="submission" date="2021-01" db="EMBL/GenBank/DDBJ databases">
        <title>Whole genome shotgun sequence of Verrucosispora andamanensis NBRC 109075.</title>
        <authorList>
            <person name="Komaki H."/>
            <person name="Tamura T."/>
        </authorList>
    </citation>
    <scope>NUCLEOTIDE SEQUENCE [LARGE SCALE GENOMIC DNA]</scope>
    <source>
        <strain evidence="2 3">NBRC 109075</strain>
    </source>
</reference>
<feature type="region of interest" description="Disordered" evidence="1">
    <location>
        <begin position="159"/>
        <end position="180"/>
    </location>
</feature>
<evidence type="ECO:0000313" key="2">
    <source>
        <dbReference type="EMBL" id="GIJ08422.1"/>
    </source>
</evidence>
<sequence>MVLDPRTRGAVTRALINVEAAHERRGWDLPSTLLGVFDVPLSAQRQSVHVDAGLIDPNVWHNPFFAHGDPTLPPGVILHSLADLLAHPSARPQLREWLNLGGRRCVAFALVFEAWAAAMPPGYRHGDLATASPAARIETRLVAAVDIDGQLHQIKRVRGEQQATVSEPSQPPPGRPSSRIANGLERLMDLARTL</sequence>